<evidence type="ECO:0000313" key="3">
    <source>
        <dbReference type="Proteomes" id="UP000031307"/>
    </source>
</evidence>
<evidence type="ECO:0000256" key="1">
    <source>
        <dbReference type="SAM" id="Phobius"/>
    </source>
</evidence>
<reference evidence="2 3" key="1">
    <citation type="journal article" date="2014" name="Mol. Biol. Evol.">
        <title>Massive expansion of Ubiquitination-related gene families within the Chlamydiae.</title>
        <authorList>
            <person name="Domman D."/>
            <person name="Collingro A."/>
            <person name="Lagkouvardos I."/>
            <person name="Gehre L."/>
            <person name="Weinmaier T."/>
            <person name="Rattei T."/>
            <person name="Subtil A."/>
            <person name="Horn M."/>
        </authorList>
    </citation>
    <scope>NUCLEOTIDE SEQUENCE [LARGE SCALE GENOMIC DNA]</scope>
    <source>
        <strain evidence="2 3">OEW1</strain>
    </source>
</reference>
<dbReference type="Proteomes" id="UP000031307">
    <property type="component" value="Unassembled WGS sequence"/>
</dbReference>
<evidence type="ECO:0000313" key="2">
    <source>
        <dbReference type="EMBL" id="KIA77775.1"/>
    </source>
</evidence>
<name>A0A0C1C9R7_9BACT</name>
<keyword evidence="1" id="KW-0812">Transmembrane</keyword>
<dbReference type="EMBL" id="JSAM01000062">
    <property type="protein sequence ID" value="KIA77775.1"/>
    <property type="molecule type" value="Genomic_DNA"/>
</dbReference>
<keyword evidence="1" id="KW-1133">Transmembrane helix</keyword>
<proteinExistence type="predicted"/>
<keyword evidence="1" id="KW-0472">Membrane</keyword>
<protein>
    <submittedName>
        <fullName evidence="2">Uncharacterized protein</fullName>
    </submittedName>
</protein>
<organism evidence="2 3">
    <name type="scientific">Parachlamydia acanthamoebae</name>
    <dbReference type="NCBI Taxonomy" id="83552"/>
    <lineage>
        <taxon>Bacteria</taxon>
        <taxon>Pseudomonadati</taxon>
        <taxon>Chlamydiota</taxon>
        <taxon>Chlamydiia</taxon>
        <taxon>Parachlamydiales</taxon>
        <taxon>Parachlamydiaceae</taxon>
        <taxon>Parachlamydia</taxon>
    </lineage>
</organism>
<feature type="transmembrane region" description="Helical" evidence="1">
    <location>
        <begin position="18"/>
        <end position="37"/>
    </location>
</feature>
<comment type="caution">
    <text evidence="2">The sequence shown here is derived from an EMBL/GenBank/DDBJ whole genome shotgun (WGS) entry which is preliminary data.</text>
</comment>
<accession>A0A0C1C9R7</accession>
<dbReference type="AlphaFoldDB" id="A0A0C1C9R7"/>
<sequence length="51" mass="6084">MKVEDVFRTFLWEISNSLLKIIIIQIFYGFLLLPLYLNKTWKMMALSDSSI</sequence>
<gene>
    <name evidence="2" type="ORF">DB43_FS00160</name>
</gene>